<feature type="coiled-coil region" evidence="4">
    <location>
        <begin position="20"/>
        <end position="47"/>
    </location>
</feature>
<proteinExistence type="inferred from homology"/>
<dbReference type="InterPro" id="IPR020095">
    <property type="entry name" value="PsdUridine_synth_TruA_C"/>
</dbReference>
<gene>
    <name evidence="7" type="ORF">LSH36_548g04006</name>
</gene>
<keyword evidence="2" id="KW-0819">tRNA processing</keyword>
<dbReference type="GO" id="GO:0005634">
    <property type="term" value="C:nucleus"/>
    <property type="evidence" value="ECO:0007669"/>
    <property type="project" value="TreeGrafter"/>
</dbReference>
<dbReference type="FunFam" id="3.30.70.580:FF:000007">
    <property type="entry name" value="tRNA pseudouridine synthase"/>
    <property type="match status" value="1"/>
</dbReference>
<dbReference type="PANTHER" id="PTHR11142">
    <property type="entry name" value="PSEUDOURIDYLATE SYNTHASE"/>
    <property type="match status" value="1"/>
</dbReference>
<evidence type="ECO:0000313" key="7">
    <source>
        <dbReference type="EMBL" id="KAK2147538.1"/>
    </source>
</evidence>
<evidence type="ECO:0000256" key="2">
    <source>
        <dbReference type="ARBA" id="ARBA00022694"/>
    </source>
</evidence>
<dbReference type="CDD" id="cd02569">
    <property type="entry name" value="PseudoU_synth_ScPus3"/>
    <property type="match status" value="1"/>
</dbReference>
<feature type="region of interest" description="Disordered" evidence="5">
    <location>
        <begin position="439"/>
        <end position="474"/>
    </location>
</feature>
<dbReference type="GO" id="GO:1990481">
    <property type="term" value="P:mRNA pseudouridine synthesis"/>
    <property type="evidence" value="ECO:0007669"/>
    <property type="project" value="TreeGrafter"/>
</dbReference>
<dbReference type="GO" id="GO:0005737">
    <property type="term" value="C:cytoplasm"/>
    <property type="evidence" value="ECO:0007669"/>
    <property type="project" value="TreeGrafter"/>
</dbReference>
<dbReference type="GO" id="GO:0003723">
    <property type="term" value="F:RNA binding"/>
    <property type="evidence" value="ECO:0007669"/>
    <property type="project" value="InterPro"/>
</dbReference>
<reference evidence="7" key="1">
    <citation type="journal article" date="2023" name="Mol. Biol. Evol.">
        <title>Third-Generation Sequencing Reveals the Adaptive Role of the Epigenome in Three Deep-Sea Polychaetes.</title>
        <authorList>
            <person name="Perez M."/>
            <person name="Aroh O."/>
            <person name="Sun Y."/>
            <person name="Lan Y."/>
            <person name="Juniper S.K."/>
            <person name="Young C.R."/>
            <person name="Angers B."/>
            <person name="Qian P.Y."/>
        </authorList>
    </citation>
    <scope>NUCLEOTIDE SEQUENCE</scope>
    <source>
        <strain evidence="7">P08H-3</strain>
    </source>
</reference>
<keyword evidence="8" id="KW-1185">Reference proteome</keyword>
<organism evidence="7 8">
    <name type="scientific">Paralvinella palmiformis</name>
    <dbReference type="NCBI Taxonomy" id="53620"/>
    <lineage>
        <taxon>Eukaryota</taxon>
        <taxon>Metazoa</taxon>
        <taxon>Spiralia</taxon>
        <taxon>Lophotrochozoa</taxon>
        <taxon>Annelida</taxon>
        <taxon>Polychaeta</taxon>
        <taxon>Sedentaria</taxon>
        <taxon>Canalipalpata</taxon>
        <taxon>Terebellida</taxon>
        <taxon>Terebelliformia</taxon>
        <taxon>Alvinellidae</taxon>
        <taxon>Paralvinella</taxon>
    </lineage>
</organism>
<dbReference type="NCBIfam" id="TIGR00071">
    <property type="entry name" value="hisT_truA"/>
    <property type="match status" value="1"/>
</dbReference>
<dbReference type="InterPro" id="IPR020094">
    <property type="entry name" value="TruA/RsuA/RluB/E/F_N"/>
</dbReference>
<comment type="similarity">
    <text evidence="1">Belongs to the tRNA pseudouridine synthase TruA family.</text>
</comment>
<feature type="compositionally biased region" description="Basic and acidic residues" evidence="5">
    <location>
        <begin position="446"/>
        <end position="456"/>
    </location>
</feature>
<evidence type="ECO:0000256" key="3">
    <source>
        <dbReference type="ARBA" id="ARBA00023235"/>
    </source>
</evidence>
<dbReference type="Proteomes" id="UP001208570">
    <property type="component" value="Unassembled WGS sequence"/>
</dbReference>
<comment type="caution">
    <text evidence="7">The sequence shown here is derived from an EMBL/GenBank/DDBJ whole genome shotgun (WGS) entry which is preliminary data.</text>
</comment>
<dbReference type="HAMAP" id="MF_00171">
    <property type="entry name" value="TruA"/>
    <property type="match status" value="1"/>
</dbReference>
<dbReference type="PANTHER" id="PTHR11142:SF5">
    <property type="entry name" value="TRNA PSEUDOURIDINE(38_39) SYNTHASE"/>
    <property type="match status" value="1"/>
</dbReference>
<dbReference type="EMBL" id="JAODUP010000548">
    <property type="protein sequence ID" value="KAK2147538.1"/>
    <property type="molecule type" value="Genomic_DNA"/>
</dbReference>
<name>A0AAD9J7G6_9ANNE</name>
<dbReference type="SUPFAM" id="SSF55120">
    <property type="entry name" value="Pseudouridine synthase"/>
    <property type="match status" value="1"/>
</dbReference>
<evidence type="ECO:0000256" key="1">
    <source>
        <dbReference type="ARBA" id="ARBA00009375"/>
    </source>
</evidence>
<dbReference type="GO" id="GO:0031119">
    <property type="term" value="P:tRNA pseudouridine synthesis"/>
    <property type="evidence" value="ECO:0007669"/>
    <property type="project" value="TreeGrafter"/>
</dbReference>
<accession>A0AAD9J7G6</accession>
<protein>
    <recommendedName>
        <fullName evidence="6">Pseudouridine synthase I TruA alpha/beta domain-containing protein</fullName>
    </recommendedName>
</protein>
<evidence type="ECO:0000256" key="5">
    <source>
        <dbReference type="SAM" id="MobiDB-lite"/>
    </source>
</evidence>
<dbReference type="InterPro" id="IPR041707">
    <property type="entry name" value="Pus3-like"/>
</dbReference>
<dbReference type="InterPro" id="IPR020103">
    <property type="entry name" value="PsdUridine_synth_cat_dom_sf"/>
</dbReference>
<evidence type="ECO:0000259" key="6">
    <source>
        <dbReference type="Pfam" id="PF01416"/>
    </source>
</evidence>
<dbReference type="Gene3D" id="3.30.70.580">
    <property type="entry name" value="Pseudouridine synthase I, catalytic domain, N-terminal subdomain"/>
    <property type="match status" value="1"/>
</dbReference>
<keyword evidence="3" id="KW-0413">Isomerase</keyword>
<dbReference type="Gene3D" id="3.30.70.660">
    <property type="entry name" value="Pseudouridine synthase I, catalytic domain, C-terminal subdomain"/>
    <property type="match status" value="1"/>
</dbReference>
<evidence type="ECO:0000313" key="8">
    <source>
        <dbReference type="Proteomes" id="UP001208570"/>
    </source>
</evidence>
<dbReference type="AlphaFoldDB" id="A0AAD9J7G6"/>
<dbReference type="InterPro" id="IPR020097">
    <property type="entry name" value="PsdUridine_synth_TruA_a/b_dom"/>
</dbReference>
<feature type="domain" description="Pseudouridine synthase I TruA alpha/beta" evidence="6">
    <location>
        <begin position="222"/>
        <end position="340"/>
    </location>
</feature>
<sequence length="474" mass="55006">MANVEKASRLKDVSPEDMTREQLLIRVRQLEKHVTNLRNVINKSSQDGQVQDVHGKRKSPRTFDFKQYNTRHVALKITYLGWDYSGYVTQEETTKTIEANLFDALLKTRLIECREESNYHRCGRTDKGVSAFSQVISLDLRTRFHEGKGVKVSNSLENVNTSVSGDELPYCSMLNRVLPPDIRVLGWCPVDVNFSARFDCKQRTYKYFFPRAHLDIQLMKIAASKLVGTHDFRNLCKMDVGNRVTQFVREIRQVSVNILDDDLQKSEDTNPYTMCEIKIIGNAFLWHQIRCIVAILFMVGEKKEKPEIIDALLDITNNPRKPQYQMASELPLVLFDCQFEDVDWITDEETYTKLLRGFEREWTKSAVKTAMIKSLLGELEQLKPVKQEQEISYHNSHLFAINLESKSKTHKPLLERQLCESLEDRIEYHTKKRKYEQELMASNRATLDDKSSRTESDTLDSVPIEYNGSKKLTS</sequence>
<keyword evidence="4" id="KW-0175">Coiled coil</keyword>
<evidence type="ECO:0000256" key="4">
    <source>
        <dbReference type="SAM" id="Coils"/>
    </source>
</evidence>
<dbReference type="GO" id="GO:0009982">
    <property type="term" value="F:pseudouridine synthase activity"/>
    <property type="evidence" value="ECO:0007669"/>
    <property type="project" value="InterPro"/>
</dbReference>
<dbReference type="InterPro" id="IPR001406">
    <property type="entry name" value="PsdUridine_synth_TruA"/>
</dbReference>
<dbReference type="Pfam" id="PF01416">
    <property type="entry name" value="PseudoU_synth_1"/>
    <property type="match status" value="1"/>
</dbReference>